<accession>A0A9R1VPJ8</accession>
<dbReference type="PANTHER" id="PTHR11607">
    <property type="entry name" value="ALPHA-MANNOSIDASE"/>
    <property type="match status" value="1"/>
</dbReference>
<reference evidence="2 3" key="1">
    <citation type="journal article" date="2017" name="Nat. Commun.">
        <title>Genome assembly with in vitro proximity ligation data and whole-genome triplication in lettuce.</title>
        <authorList>
            <person name="Reyes-Chin-Wo S."/>
            <person name="Wang Z."/>
            <person name="Yang X."/>
            <person name="Kozik A."/>
            <person name="Arikit S."/>
            <person name="Song C."/>
            <person name="Xia L."/>
            <person name="Froenicke L."/>
            <person name="Lavelle D.O."/>
            <person name="Truco M.J."/>
            <person name="Xia R."/>
            <person name="Zhu S."/>
            <person name="Xu C."/>
            <person name="Xu H."/>
            <person name="Xu X."/>
            <person name="Cox K."/>
            <person name="Korf I."/>
            <person name="Meyers B.C."/>
            <person name="Michelmore R.W."/>
        </authorList>
    </citation>
    <scope>NUCLEOTIDE SEQUENCE [LARGE SCALE GENOMIC DNA]</scope>
    <source>
        <strain evidence="3">cv. Salinas</strain>
        <tissue evidence="2">Seedlings</tissue>
    </source>
</reference>
<dbReference type="Proteomes" id="UP000235145">
    <property type="component" value="Unassembled WGS sequence"/>
</dbReference>
<protein>
    <recommendedName>
        <fullName evidence="1">Glycosyl hydrolase family 38 C-terminal domain-containing protein</fullName>
    </recommendedName>
</protein>
<name>A0A9R1VPJ8_LACSA</name>
<evidence type="ECO:0000313" key="3">
    <source>
        <dbReference type="Proteomes" id="UP000235145"/>
    </source>
</evidence>
<dbReference type="EMBL" id="NBSK02000005">
    <property type="protein sequence ID" value="KAJ0208542.1"/>
    <property type="molecule type" value="Genomic_DNA"/>
</dbReference>
<comment type="caution">
    <text evidence="2">The sequence shown here is derived from an EMBL/GenBank/DDBJ whole genome shotgun (WGS) entry which is preliminary data.</text>
</comment>
<dbReference type="GO" id="GO:0030246">
    <property type="term" value="F:carbohydrate binding"/>
    <property type="evidence" value="ECO:0007669"/>
    <property type="project" value="InterPro"/>
</dbReference>
<dbReference type="GO" id="GO:0004559">
    <property type="term" value="F:alpha-mannosidase activity"/>
    <property type="evidence" value="ECO:0007669"/>
    <property type="project" value="InterPro"/>
</dbReference>
<dbReference type="AlphaFoldDB" id="A0A9R1VPJ8"/>
<organism evidence="2 3">
    <name type="scientific">Lactuca sativa</name>
    <name type="common">Garden lettuce</name>
    <dbReference type="NCBI Taxonomy" id="4236"/>
    <lineage>
        <taxon>Eukaryota</taxon>
        <taxon>Viridiplantae</taxon>
        <taxon>Streptophyta</taxon>
        <taxon>Embryophyta</taxon>
        <taxon>Tracheophyta</taxon>
        <taxon>Spermatophyta</taxon>
        <taxon>Magnoliopsida</taxon>
        <taxon>eudicotyledons</taxon>
        <taxon>Gunneridae</taxon>
        <taxon>Pentapetalae</taxon>
        <taxon>asterids</taxon>
        <taxon>campanulids</taxon>
        <taxon>Asterales</taxon>
        <taxon>Asteraceae</taxon>
        <taxon>Cichorioideae</taxon>
        <taxon>Cichorieae</taxon>
        <taxon>Lactucinae</taxon>
        <taxon>Lactuca</taxon>
    </lineage>
</organism>
<evidence type="ECO:0000259" key="1">
    <source>
        <dbReference type="Pfam" id="PF07748"/>
    </source>
</evidence>
<dbReference type="SUPFAM" id="SSF74650">
    <property type="entry name" value="Galactose mutarotase-like"/>
    <property type="match status" value="1"/>
</dbReference>
<dbReference type="GO" id="GO:0006013">
    <property type="term" value="P:mannose metabolic process"/>
    <property type="evidence" value="ECO:0007669"/>
    <property type="project" value="InterPro"/>
</dbReference>
<dbReference type="InterPro" id="IPR011013">
    <property type="entry name" value="Gal_mutarotase_sf_dom"/>
</dbReference>
<evidence type="ECO:0000313" key="2">
    <source>
        <dbReference type="EMBL" id="KAJ0208542.1"/>
    </source>
</evidence>
<dbReference type="InterPro" id="IPR011682">
    <property type="entry name" value="Glyco_hydro_38_C"/>
</dbReference>
<proteinExistence type="predicted"/>
<feature type="domain" description="Glycosyl hydrolase family 38 C-terminal" evidence="1">
    <location>
        <begin position="52"/>
        <end position="100"/>
    </location>
</feature>
<keyword evidence="3" id="KW-1185">Reference proteome</keyword>
<gene>
    <name evidence="2" type="ORF">LSAT_V11C500257990</name>
</gene>
<sequence length="105" mass="11967">MSGFLLDSSVHIDFLMFGTLLNVEGAMEHSYNYYSSNNGTDQIGPIRIDDGVGKEITTQITSALKTNKTFYTNSNSKDFIKRVRDFRTDWELQVNEPVARNYYPG</sequence>
<dbReference type="Gene3D" id="2.70.98.30">
    <property type="entry name" value="Golgi alpha-mannosidase II, domain 4"/>
    <property type="match status" value="1"/>
</dbReference>
<dbReference type="PANTHER" id="PTHR11607:SF60">
    <property type="entry name" value="ALPHA-MANNOSIDASE"/>
    <property type="match status" value="1"/>
</dbReference>
<dbReference type="Pfam" id="PF07748">
    <property type="entry name" value="Glyco_hydro_38C"/>
    <property type="match status" value="1"/>
</dbReference>
<dbReference type="InterPro" id="IPR050843">
    <property type="entry name" value="Glycosyl_Hydrlase_38"/>
</dbReference>